<dbReference type="InterPro" id="IPR051679">
    <property type="entry name" value="DASS-Related_Transporters"/>
</dbReference>
<dbReference type="InterPro" id="IPR036721">
    <property type="entry name" value="RCK_C_sf"/>
</dbReference>
<feature type="transmembrane region" description="Helical" evidence="7">
    <location>
        <begin position="525"/>
        <end position="546"/>
    </location>
</feature>
<proteinExistence type="predicted"/>
<dbReference type="FunFam" id="3.30.70.1450:FF:000009">
    <property type="entry name" value="SLC13 family permease"/>
    <property type="match status" value="1"/>
</dbReference>
<sequence length="588" mass="62954">MTWEGWFTLGVIALCFSLLALGKASADIIMVGGLLILLLVGIIDPQEALTGLGNEGVVTVGLLFVVAAGLRETGAIAWIASAILGHPKSLAMAQLRLMAPVMGMSAFLNNTPVVAMMIPAVNDWARRLQISVSKLMIPLSYASIVGGTLTLIGTSTNLVVNGLLISYTDTSIGMWEIAWLGLPAMFIVLGYTIIASRWLLPERLPAISQFDNMREYTVEMVVVDDGPLVGKDIEEAGLRQLPGMFLTGIERDGESMPAVSPREILQGSDRLIFAGVLDSVVDLQKIHGLSSANGEASQLDAPYHHRNMVEVVVSDTNPFVGRTIRDSRFRSHYNAVVIAGARNGERFNQKLGDVVITAGDTLLLEATQGFTNTQKNSRDFYLVSLLENSGPVRHERAWVSLTILLGMVGSVTFEFLTMFKASFLAAGLMVLTACLPGGVARRSVVWQVLIVIAAAIGIGTALTKTGAATVIAEELVSLAQGDPLATLVIVYVLTVLCTELITNNAAAVLMFPIALTSAQQLGVDVLPFAIAIMFAASCSFATPIGYQTNLMVYGPGGYRFSDFLRFGLPLTFLLGVMALLIIPQVWSF</sequence>
<gene>
    <name evidence="9" type="ORF">MNBD_GAMMA26-2128</name>
</gene>
<evidence type="ECO:0000256" key="4">
    <source>
        <dbReference type="ARBA" id="ARBA00022737"/>
    </source>
</evidence>
<dbReference type="InterPro" id="IPR006037">
    <property type="entry name" value="RCK_C"/>
</dbReference>
<evidence type="ECO:0000256" key="7">
    <source>
        <dbReference type="SAM" id="Phobius"/>
    </source>
</evidence>
<feature type="transmembrane region" description="Helical" evidence="7">
    <location>
        <begin position="566"/>
        <end position="586"/>
    </location>
</feature>
<evidence type="ECO:0000256" key="5">
    <source>
        <dbReference type="ARBA" id="ARBA00022989"/>
    </source>
</evidence>
<feature type="transmembrane region" description="Helical" evidence="7">
    <location>
        <begin position="97"/>
        <end position="121"/>
    </location>
</feature>
<dbReference type="Pfam" id="PF03600">
    <property type="entry name" value="CitMHS"/>
    <property type="match status" value="1"/>
</dbReference>
<evidence type="ECO:0000256" key="6">
    <source>
        <dbReference type="ARBA" id="ARBA00023136"/>
    </source>
</evidence>
<feature type="domain" description="RCK C-terminal" evidence="8">
    <location>
        <begin position="205"/>
        <end position="289"/>
    </location>
</feature>
<dbReference type="PANTHER" id="PTHR43652:SF2">
    <property type="entry name" value="BASIC AMINO ACID ANTIPORTER YFCC-RELATED"/>
    <property type="match status" value="1"/>
</dbReference>
<keyword evidence="6 7" id="KW-0472">Membrane</keyword>
<dbReference type="EMBL" id="UOFX01000036">
    <property type="protein sequence ID" value="VAX08462.1"/>
    <property type="molecule type" value="Genomic_DNA"/>
</dbReference>
<accession>A0A3B1AXF4</accession>
<dbReference type="SUPFAM" id="SSF116726">
    <property type="entry name" value="TrkA C-terminal domain-like"/>
    <property type="match status" value="2"/>
</dbReference>
<evidence type="ECO:0000256" key="2">
    <source>
        <dbReference type="ARBA" id="ARBA00022448"/>
    </source>
</evidence>
<dbReference type="Pfam" id="PF02080">
    <property type="entry name" value="TrkA_C"/>
    <property type="match status" value="2"/>
</dbReference>
<dbReference type="GO" id="GO:0005886">
    <property type="term" value="C:plasma membrane"/>
    <property type="evidence" value="ECO:0007669"/>
    <property type="project" value="TreeGrafter"/>
</dbReference>
<keyword evidence="4" id="KW-0677">Repeat</keyword>
<keyword evidence="3 7" id="KW-0812">Transmembrane</keyword>
<evidence type="ECO:0000256" key="3">
    <source>
        <dbReference type="ARBA" id="ARBA00022692"/>
    </source>
</evidence>
<dbReference type="Gene3D" id="3.30.70.1450">
    <property type="entry name" value="Regulator of K+ conductance, C-terminal domain"/>
    <property type="match status" value="2"/>
</dbReference>
<comment type="subcellular location">
    <subcellularLocation>
        <location evidence="1">Membrane</location>
        <topology evidence="1">Multi-pass membrane protein</topology>
    </subcellularLocation>
</comment>
<dbReference type="InterPro" id="IPR004680">
    <property type="entry name" value="Cit_transptr-like_dom"/>
</dbReference>
<evidence type="ECO:0000256" key="1">
    <source>
        <dbReference type="ARBA" id="ARBA00004141"/>
    </source>
</evidence>
<evidence type="ECO:0000259" key="8">
    <source>
        <dbReference type="PROSITE" id="PS51202"/>
    </source>
</evidence>
<feature type="transmembrane region" description="Helical" evidence="7">
    <location>
        <begin position="446"/>
        <end position="472"/>
    </location>
</feature>
<keyword evidence="5 7" id="KW-1133">Transmembrane helix</keyword>
<feature type="domain" description="RCK C-terminal" evidence="8">
    <location>
        <begin position="296"/>
        <end position="380"/>
    </location>
</feature>
<protein>
    <submittedName>
        <fullName evidence="9">Sulfate permease, Trk-type</fullName>
    </submittedName>
</protein>
<evidence type="ECO:0000313" key="9">
    <source>
        <dbReference type="EMBL" id="VAX08462.1"/>
    </source>
</evidence>
<dbReference type="PROSITE" id="PS51202">
    <property type="entry name" value="RCK_C"/>
    <property type="match status" value="2"/>
</dbReference>
<organism evidence="9">
    <name type="scientific">hydrothermal vent metagenome</name>
    <dbReference type="NCBI Taxonomy" id="652676"/>
    <lineage>
        <taxon>unclassified sequences</taxon>
        <taxon>metagenomes</taxon>
        <taxon>ecological metagenomes</taxon>
    </lineage>
</organism>
<dbReference type="GO" id="GO:0008324">
    <property type="term" value="F:monoatomic cation transmembrane transporter activity"/>
    <property type="evidence" value="ECO:0007669"/>
    <property type="project" value="InterPro"/>
</dbReference>
<feature type="transmembrane region" description="Helical" evidence="7">
    <location>
        <begin position="423"/>
        <end position="440"/>
    </location>
</feature>
<dbReference type="GO" id="GO:0006813">
    <property type="term" value="P:potassium ion transport"/>
    <property type="evidence" value="ECO:0007669"/>
    <property type="project" value="InterPro"/>
</dbReference>
<feature type="transmembrane region" description="Helical" evidence="7">
    <location>
        <begin position="6"/>
        <end position="21"/>
    </location>
</feature>
<feature type="transmembrane region" description="Helical" evidence="7">
    <location>
        <begin position="141"/>
        <end position="165"/>
    </location>
</feature>
<feature type="transmembrane region" description="Helical" evidence="7">
    <location>
        <begin position="57"/>
        <end position="85"/>
    </location>
</feature>
<feature type="transmembrane region" description="Helical" evidence="7">
    <location>
        <begin position="484"/>
        <end position="513"/>
    </location>
</feature>
<dbReference type="PANTHER" id="PTHR43652">
    <property type="entry name" value="BASIC AMINO ACID ANTIPORTER YFCC-RELATED"/>
    <property type="match status" value="1"/>
</dbReference>
<keyword evidence="2" id="KW-0813">Transport</keyword>
<dbReference type="PROSITE" id="PS01271">
    <property type="entry name" value="NA_SULFATE"/>
    <property type="match status" value="1"/>
</dbReference>
<dbReference type="InterPro" id="IPR031312">
    <property type="entry name" value="Na/sul_symport_CS"/>
</dbReference>
<name>A0A3B1AXF4_9ZZZZ</name>
<feature type="transmembrane region" description="Helical" evidence="7">
    <location>
        <begin position="177"/>
        <end position="200"/>
    </location>
</feature>
<feature type="transmembrane region" description="Helical" evidence="7">
    <location>
        <begin position="397"/>
        <end position="416"/>
    </location>
</feature>
<dbReference type="AlphaFoldDB" id="A0A3B1AXF4"/>
<feature type="transmembrane region" description="Helical" evidence="7">
    <location>
        <begin position="28"/>
        <end position="45"/>
    </location>
</feature>
<reference evidence="9" key="1">
    <citation type="submission" date="2018-06" db="EMBL/GenBank/DDBJ databases">
        <authorList>
            <person name="Zhirakovskaya E."/>
        </authorList>
    </citation>
    <scope>NUCLEOTIDE SEQUENCE</scope>
</reference>